<dbReference type="InterPro" id="IPR001623">
    <property type="entry name" value="DnaJ_domain"/>
</dbReference>
<feature type="domain" description="J" evidence="3">
    <location>
        <begin position="4"/>
        <end position="68"/>
    </location>
</feature>
<keyword evidence="2" id="KW-1133">Transmembrane helix</keyword>
<dbReference type="SUPFAM" id="SSF46565">
    <property type="entry name" value="Chaperone J-domain"/>
    <property type="match status" value="1"/>
</dbReference>
<evidence type="ECO:0000256" key="1">
    <source>
        <dbReference type="SAM" id="MobiDB-lite"/>
    </source>
</evidence>
<dbReference type="SMART" id="SM00271">
    <property type="entry name" value="DnaJ"/>
    <property type="match status" value="1"/>
</dbReference>
<feature type="compositionally biased region" description="Low complexity" evidence="1">
    <location>
        <begin position="149"/>
        <end position="197"/>
    </location>
</feature>
<feature type="transmembrane region" description="Helical" evidence="2">
    <location>
        <begin position="257"/>
        <end position="274"/>
    </location>
</feature>
<feature type="transmembrane region" description="Helical" evidence="2">
    <location>
        <begin position="305"/>
        <end position="329"/>
    </location>
</feature>
<dbReference type="GO" id="GO:0042026">
    <property type="term" value="P:protein refolding"/>
    <property type="evidence" value="ECO:0007669"/>
    <property type="project" value="TreeGrafter"/>
</dbReference>
<reference evidence="4 5" key="1">
    <citation type="submission" date="2021-06" db="EMBL/GenBank/DDBJ databases">
        <title>New haloarchaea isolates fom saline soil.</title>
        <authorList>
            <person name="Duran-Viseras A."/>
            <person name="Sanchez-Porro C.S."/>
            <person name="Ventosa A."/>
        </authorList>
    </citation>
    <scope>NUCLEOTIDE SEQUENCE [LARGE SCALE GENOMIC DNA]</scope>
    <source>
        <strain evidence="4 5">JCM 183640</strain>
    </source>
</reference>
<dbReference type="Gene3D" id="1.10.287.110">
    <property type="entry name" value="DnaJ domain"/>
    <property type="match status" value="1"/>
</dbReference>
<feature type="region of interest" description="Disordered" evidence="1">
    <location>
        <begin position="70"/>
        <end position="197"/>
    </location>
</feature>
<comment type="caution">
    <text evidence="4">The sequence shown here is derived from an EMBL/GenBank/DDBJ whole genome shotgun (WGS) entry which is preliminary data.</text>
</comment>
<dbReference type="GO" id="GO:0051082">
    <property type="term" value="F:unfolded protein binding"/>
    <property type="evidence" value="ECO:0007669"/>
    <property type="project" value="TreeGrafter"/>
</dbReference>
<feature type="compositionally biased region" description="Basic and acidic residues" evidence="1">
    <location>
        <begin position="109"/>
        <end position="148"/>
    </location>
</feature>
<keyword evidence="5" id="KW-1185">Reference proteome</keyword>
<organism evidence="4 5">
    <name type="scientific">Haloarcula limicola</name>
    <dbReference type="NCBI Taxonomy" id="1429915"/>
    <lineage>
        <taxon>Archaea</taxon>
        <taxon>Methanobacteriati</taxon>
        <taxon>Methanobacteriota</taxon>
        <taxon>Stenosarchaea group</taxon>
        <taxon>Halobacteria</taxon>
        <taxon>Halobacteriales</taxon>
        <taxon>Haloarculaceae</taxon>
        <taxon>Haloarcula</taxon>
    </lineage>
</organism>
<name>A0A8J7Y6A9_9EURY</name>
<evidence type="ECO:0000313" key="5">
    <source>
        <dbReference type="Proteomes" id="UP000766550"/>
    </source>
</evidence>
<dbReference type="AlphaFoldDB" id="A0A8J7Y6A9"/>
<evidence type="ECO:0000259" key="3">
    <source>
        <dbReference type="PROSITE" id="PS50076"/>
    </source>
</evidence>
<dbReference type="GO" id="GO:0005737">
    <property type="term" value="C:cytoplasm"/>
    <property type="evidence" value="ECO:0007669"/>
    <property type="project" value="TreeGrafter"/>
</dbReference>
<dbReference type="PROSITE" id="PS50076">
    <property type="entry name" value="DNAJ_2"/>
    <property type="match status" value="1"/>
</dbReference>
<feature type="transmembrane region" description="Helical" evidence="2">
    <location>
        <begin position="281"/>
        <end position="299"/>
    </location>
</feature>
<evidence type="ECO:0000313" key="4">
    <source>
        <dbReference type="EMBL" id="MBV0922906.1"/>
    </source>
</evidence>
<accession>A0A8J7Y6A9</accession>
<dbReference type="CDD" id="cd06257">
    <property type="entry name" value="DnaJ"/>
    <property type="match status" value="1"/>
</dbReference>
<gene>
    <name evidence="4" type="ORF">KTS45_01710</name>
</gene>
<dbReference type="EMBL" id="JAHQXF010000001">
    <property type="protein sequence ID" value="MBV0922906.1"/>
    <property type="molecule type" value="Genomic_DNA"/>
</dbReference>
<dbReference type="Pfam" id="PF00226">
    <property type="entry name" value="DnaJ"/>
    <property type="match status" value="1"/>
</dbReference>
<dbReference type="PANTHER" id="PTHR43096">
    <property type="entry name" value="DNAJ HOMOLOG 1, MITOCHONDRIAL-RELATED"/>
    <property type="match status" value="1"/>
</dbReference>
<sequence length="331" mass="34928">MSETFYEVLGVAEDATTDEIESAYRERLKETHPDVSDDADARVATRRLVEARDVLADEAERARYDRVGHAAYVGDGPEPGGSDVARAARNAGYGGGSEQSNRGASNTGDADRSVDETDGRARRRSGDRTRRERRASERVREERAERETVAGAASRTEVTAETGTAGAGTTETSATATTTSGTATDGTDTGATAAGAAGDRDGGVWNASAGYTVRESVEVSQRRVRLFPTGSELTMLGLMAVLYPALLFTTVMPGFPLYVNAIVGACGLLVVGYLQSMPRVALLVFGGWSLVTPLALLALDVGFLSIVGIVALCGTWLPFGFSVLTFSVLRL</sequence>
<evidence type="ECO:0000256" key="2">
    <source>
        <dbReference type="SAM" id="Phobius"/>
    </source>
</evidence>
<dbReference type="InterPro" id="IPR036869">
    <property type="entry name" value="J_dom_sf"/>
</dbReference>
<dbReference type="PANTHER" id="PTHR43096:SF58">
    <property type="entry name" value="CHAPERONE DNAJ-DOMAIN SUPERFAMILY PROTEIN"/>
    <property type="match status" value="1"/>
</dbReference>
<keyword evidence="2" id="KW-0472">Membrane</keyword>
<dbReference type="OrthoDB" id="11397at2157"/>
<keyword evidence="2" id="KW-0812">Transmembrane</keyword>
<dbReference type="RefSeq" id="WP_162316075.1">
    <property type="nucleotide sequence ID" value="NZ_JAHQXF010000001.1"/>
</dbReference>
<protein>
    <submittedName>
        <fullName evidence="4">DnaJ domain-containing protein</fullName>
    </submittedName>
</protein>
<dbReference type="PRINTS" id="PR00625">
    <property type="entry name" value="JDOMAIN"/>
</dbReference>
<feature type="compositionally biased region" description="Polar residues" evidence="1">
    <location>
        <begin position="98"/>
        <end position="108"/>
    </location>
</feature>
<dbReference type="Proteomes" id="UP000766550">
    <property type="component" value="Unassembled WGS sequence"/>
</dbReference>
<proteinExistence type="predicted"/>